<organism evidence="11 12">
    <name type="scientific">Beta vulgaris subsp. vulgaris</name>
    <name type="common">Beet</name>
    <dbReference type="NCBI Taxonomy" id="3555"/>
    <lineage>
        <taxon>Eukaryota</taxon>
        <taxon>Viridiplantae</taxon>
        <taxon>Streptophyta</taxon>
        <taxon>Embryophyta</taxon>
        <taxon>Tracheophyta</taxon>
        <taxon>Spermatophyta</taxon>
        <taxon>Magnoliopsida</taxon>
        <taxon>eudicotyledons</taxon>
        <taxon>Gunneridae</taxon>
        <taxon>Pentapetalae</taxon>
        <taxon>Caryophyllales</taxon>
        <taxon>Chenopodiaceae</taxon>
        <taxon>Betoideae</taxon>
        <taxon>Beta</taxon>
    </lineage>
</organism>
<keyword evidence="5" id="KW-0862">Zinc</keyword>
<evidence type="ECO:0000313" key="12">
    <source>
        <dbReference type="Proteomes" id="UP000035740"/>
    </source>
</evidence>
<accession>A0A0J8B6F7</accession>
<evidence type="ECO:0000256" key="9">
    <source>
        <dbReference type="PROSITE-ProRule" id="PRU00042"/>
    </source>
</evidence>
<dbReference type="GO" id="GO:0010044">
    <property type="term" value="P:response to aluminum ion"/>
    <property type="evidence" value="ECO:0007669"/>
    <property type="project" value="InterPro"/>
</dbReference>
<dbReference type="EMBL" id="KQ090463">
    <property type="protein sequence ID" value="KMS95483.1"/>
    <property type="molecule type" value="Genomic_DNA"/>
</dbReference>
<dbReference type="InterPro" id="IPR013087">
    <property type="entry name" value="Znf_C2H2_type"/>
</dbReference>
<keyword evidence="12" id="KW-1185">Reference proteome</keyword>
<dbReference type="Pfam" id="PF23115">
    <property type="entry name" value="zf-C2H2_STOP2_3rd"/>
    <property type="match status" value="1"/>
</dbReference>
<evidence type="ECO:0000313" key="11">
    <source>
        <dbReference type="EMBL" id="KMS95483.1"/>
    </source>
</evidence>
<dbReference type="PANTHER" id="PTHR46352:SF8">
    <property type="entry name" value="PROTEIN SENSITIVE TO PROTON RHIZOTOXICITY 2"/>
    <property type="match status" value="1"/>
</dbReference>
<dbReference type="GO" id="GO:0010447">
    <property type="term" value="P:response to acidic pH"/>
    <property type="evidence" value="ECO:0007669"/>
    <property type="project" value="InterPro"/>
</dbReference>
<dbReference type="InterPro" id="IPR059161">
    <property type="entry name" value="Znf-C2H2_STOP1/2_3rd"/>
</dbReference>
<proteinExistence type="predicted"/>
<evidence type="ECO:0000256" key="6">
    <source>
        <dbReference type="ARBA" id="ARBA00023015"/>
    </source>
</evidence>
<keyword evidence="3" id="KW-0677">Repeat</keyword>
<evidence type="ECO:0000256" key="2">
    <source>
        <dbReference type="ARBA" id="ARBA00022723"/>
    </source>
</evidence>
<reference evidence="11 12" key="1">
    <citation type="journal article" date="2014" name="Nature">
        <title>The genome of the recently domesticated crop plant sugar beet (Beta vulgaris).</title>
        <authorList>
            <person name="Dohm J.C."/>
            <person name="Minoche A.E."/>
            <person name="Holtgrawe D."/>
            <person name="Capella-Gutierrez S."/>
            <person name="Zakrzewski F."/>
            <person name="Tafer H."/>
            <person name="Rupp O."/>
            <person name="Sorensen T.R."/>
            <person name="Stracke R."/>
            <person name="Reinhardt R."/>
            <person name="Goesmann A."/>
            <person name="Kraft T."/>
            <person name="Schulz B."/>
            <person name="Stadler P.F."/>
            <person name="Schmidt T."/>
            <person name="Gabaldon T."/>
            <person name="Lehrach H."/>
            <person name="Weisshaar B."/>
            <person name="Himmelbauer H."/>
        </authorList>
    </citation>
    <scope>NUCLEOTIDE SEQUENCE [LARGE SCALE GENOMIC DNA]</scope>
    <source>
        <tissue evidence="11">Taproot</tissue>
    </source>
</reference>
<dbReference type="InterPro" id="IPR058196">
    <property type="entry name" value="zf-C2H2_STOP1/2_C"/>
</dbReference>
<keyword evidence="8" id="KW-0539">Nucleus</keyword>
<sequence>MIHQDQVAFPCFTASAVAVANAPSYDGGAEGSQTQLMRSLFYNLLTLKQKVNEVESVAMQAACHSEYYGQPVDEVASSMAVSSLANLMQEIVQTASFMMLSCEQMALVSVQACNSSGSSTTHMRADQESYFMQKPDDGVLDISVGAVNNQGFLGGDDAYNNWYTHETSYNNNCVRVEGSRSTTTRTTSTTTATATTVEEEGSVYQYQASNNMNQESEVLEEAYDVVELEAADLLARYTHYCQVCGRGFKRDANLRMHMRSHGVQYKSSLISNPMNNRSEESKMTTKKPWRKYSCPQQGCRWNKNHVKFQPLKSIVCVKNHYKRSHCPKMFLCKKCNRKQFSVLSDLKMHEKYCGNIKWRCSCGITFFQKDKLMDHVALFAGHSPLSKPLVINSDNTVDNYQHGGVQ</sequence>
<dbReference type="Gene3D" id="3.30.160.60">
    <property type="entry name" value="Classic Zinc Finger"/>
    <property type="match status" value="1"/>
</dbReference>
<dbReference type="PROSITE" id="PS50157">
    <property type="entry name" value="ZINC_FINGER_C2H2_2"/>
    <property type="match status" value="1"/>
</dbReference>
<dbReference type="AlphaFoldDB" id="A0A0J8B6F7"/>
<comment type="subcellular location">
    <subcellularLocation>
        <location evidence="1">Nucleus</location>
    </subcellularLocation>
</comment>
<dbReference type="Pfam" id="PF23118">
    <property type="entry name" value="zf-C2H2_STOP2_C"/>
    <property type="match status" value="1"/>
</dbReference>
<dbReference type="InterPro" id="IPR036236">
    <property type="entry name" value="Znf_C2H2_sf"/>
</dbReference>
<evidence type="ECO:0000256" key="8">
    <source>
        <dbReference type="ARBA" id="ARBA00023242"/>
    </source>
</evidence>
<evidence type="ECO:0000256" key="4">
    <source>
        <dbReference type="ARBA" id="ARBA00022771"/>
    </source>
</evidence>
<dbReference type="PROSITE" id="PS00028">
    <property type="entry name" value="ZINC_FINGER_C2H2_1"/>
    <property type="match status" value="1"/>
</dbReference>
<keyword evidence="6" id="KW-0805">Transcription regulation</keyword>
<dbReference type="PANTHER" id="PTHR46352">
    <property type="entry name" value="PROTEIN SENSITIVE TO PROTON RHIZOTOXICITY 1"/>
    <property type="match status" value="1"/>
</dbReference>
<name>A0A0J8B6F7_BETVV</name>
<evidence type="ECO:0000256" key="3">
    <source>
        <dbReference type="ARBA" id="ARBA00022737"/>
    </source>
</evidence>
<dbReference type="Gramene" id="KMS95483">
    <property type="protein sequence ID" value="KMS95483"/>
    <property type="gene ID" value="BVRB_007880"/>
</dbReference>
<dbReference type="Proteomes" id="UP000035740">
    <property type="component" value="Unassembled WGS sequence"/>
</dbReference>
<evidence type="ECO:0000256" key="5">
    <source>
        <dbReference type="ARBA" id="ARBA00022833"/>
    </source>
</evidence>
<dbReference type="GO" id="GO:0008270">
    <property type="term" value="F:zinc ion binding"/>
    <property type="evidence" value="ECO:0007669"/>
    <property type="project" value="UniProtKB-KW"/>
</dbReference>
<dbReference type="InterPro" id="IPR044300">
    <property type="entry name" value="STOP1/2"/>
</dbReference>
<dbReference type="SMART" id="SM00355">
    <property type="entry name" value="ZnF_C2H2"/>
    <property type="match status" value="3"/>
</dbReference>
<dbReference type="Pfam" id="PF12874">
    <property type="entry name" value="zf-met"/>
    <property type="match status" value="1"/>
</dbReference>
<keyword evidence="4 9" id="KW-0863">Zinc-finger</keyword>
<protein>
    <recommendedName>
        <fullName evidence="10">C2H2-type domain-containing protein</fullName>
    </recommendedName>
</protein>
<evidence type="ECO:0000256" key="7">
    <source>
        <dbReference type="ARBA" id="ARBA00023163"/>
    </source>
</evidence>
<keyword evidence="7" id="KW-0804">Transcription</keyword>
<dbReference type="eggNOG" id="KOG1721">
    <property type="taxonomic scope" value="Eukaryota"/>
</dbReference>
<keyword evidence="2" id="KW-0479">Metal-binding</keyword>
<dbReference type="KEGG" id="bvg:104884360"/>
<dbReference type="SUPFAM" id="SSF57667">
    <property type="entry name" value="beta-beta-alpha zinc fingers"/>
    <property type="match status" value="1"/>
</dbReference>
<evidence type="ECO:0000259" key="10">
    <source>
        <dbReference type="PROSITE" id="PS50157"/>
    </source>
</evidence>
<dbReference type="OrthoDB" id="8113227at2759"/>
<evidence type="ECO:0000256" key="1">
    <source>
        <dbReference type="ARBA" id="ARBA00004123"/>
    </source>
</evidence>
<gene>
    <name evidence="11" type="ORF">BVRB_007880</name>
</gene>
<feature type="domain" description="C2H2-type" evidence="10">
    <location>
        <begin position="239"/>
        <end position="266"/>
    </location>
</feature>